<sequence length="1347" mass="150455">MLDLLHAYTGCPTAGLQHLVLPKETLLLYPSSDSIIIRNALNLNLVRALGFWEAFPGALHSKDAVNRLSVDPRMKLVVGSMGSRLATWALSGVQHDTWRVHSSLALPDDQKISAIDCKSGLLAVGTLRSLSVYTLILENDLPTWSLKWMLPIAKLTRVRFAPSLMYIASTSSDDNNVRIYLTTSGKQLQSIPHPRLVTDVNWRMSQASSREASILYTVTADATLRVFLPVLDAPQQLQLHASLDIFSALPFSIAAKSPNSSIYWLDRAVMSNALTAVLDQPGADKEEAGRRRIQEVRDEGWDLFLRVLSDGSLVLQAVANIDRRPPTLLKHFTLLQSPPGTLKSTPLHLYVLPHATVPSLLTLITSPPITTSLLRPLLFFDARADGLEQIASGEELPHADELKIGVEQRKIIRFERTPDGEGVGAIRMEGAGETWTVSRMGRHLTSRGRWKLDEAGNNIDHLVVLDRGKQFVTYSSATQKLVLHTHPPAEVELPNLAAIFSLPRQSSMPSSRSITLVALTTEQKVILVDAILPSQTNPTSSPSLRISSYTSLPLDTPPALIMPVDPMAWSGPYLAGTWAMEHDVLLSVTSDGELAFWIPTEASEEARWKCTGTVRTGRRGLSIARCSSAKKSALVVLSPEGQELTIWDSKESEFASGLEYRQLFSSSDPISDLDWTATPDNQSILTIGFTHRVEVLSQQRLSYFDDIPAWGLCRKIDIENIIPHPISDSIWLNRGSLLIGAGHLLCLYGQPKPAPEDPEPPESLFEYVALHNGPLSDYHPQLILQCLLWDKVEVVKSVIVNLAHNIARRRNIHEWHFVPFEEFLKKEEVVKASHLQRPAYPLLFSGPEPEPEKCEEEEFSTTLVQQLLERLEEKPSSRLTPNEHESLVVLIQTVLEIDEQRRALDANGVRYLITMRVFYILNRRLSAPSTPASNNSVPIGSRKRERLRYRDMMWAFHSESQDLLLSASIAACDGGKMYWSDAKALGIFIWLQSAETMKAHMEVIARNEFLAGDNRDPTKCSLFYFALGKVKLVHGLWRQASWHKEQGVMLKFLHNDFSQPRWRTAALKNAYALLSKRRFEYSAAFFLLGGSLKDAVNVCIKNLQDFQLAVAIARVVEQDDNGPVLAGILNNTVIPTAFREGNRWLASWAFWLLRRRDLAVRILITPLQAMTKFLVQPITEIGEPHFDDPSLALLFSQLKSKTLQTAKGTSEISGRTEFNFVLQMARVFCRMGCHVLALDLVRSWSFHRPSVVTRDVWPPPSPVNTRLALEPALRRRASIVIDMDIESEPPTRRASPVGRPVNGIPVIPEEVVTDEGDLIARKAGIGSLMKSAKENSNVPDFDMSAFF</sequence>
<dbReference type="EMBL" id="OZ037944">
    <property type="protein sequence ID" value="CAL1695566.1"/>
    <property type="molecule type" value="Genomic_DNA"/>
</dbReference>
<dbReference type="Proteomes" id="UP001497453">
    <property type="component" value="Chromosome 1"/>
</dbReference>
<dbReference type="PANTHER" id="PTHR13950:SF9">
    <property type="entry name" value="RABCONNECTIN-3A"/>
    <property type="match status" value="1"/>
</dbReference>
<dbReference type="Pfam" id="PF12234">
    <property type="entry name" value="Rav1p_C"/>
    <property type="match status" value="1"/>
</dbReference>
<dbReference type="SUPFAM" id="SSF50978">
    <property type="entry name" value="WD40 repeat-like"/>
    <property type="match status" value="1"/>
</dbReference>
<evidence type="ECO:0000259" key="1">
    <source>
        <dbReference type="Pfam" id="PF12234"/>
    </source>
</evidence>
<dbReference type="Gene3D" id="2.130.10.10">
    <property type="entry name" value="YVTN repeat-like/Quinoprotein amine dehydrogenase"/>
    <property type="match status" value="1"/>
</dbReference>
<accession>A0ABP1CIM2</accession>
<dbReference type="PANTHER" id="PTHR13950">
    <property type="entry name" value="RABCONNECTIN-RELATED"/>
    <property type="match status" value="1"/>
</dbReference>
<feature type="domain" description="RAVE complex protein Rav1 C-terminal" evidence="1">
    <location>
        <begin position="601"/>
        <end position="1240"/>
    </location>
</feature>
<dbReference type="InterPro" id="IPR036322">
    <property type="entry name" value="WD40_repeat_dom_sf"/>
</dbReference>
<gene>
    <name evidence="2" type="ORF">GFSPODELE1_LOCUS807</name>
</gene>
<dbReference type="InterPro" id="IPR052208">
    <property type="entry name" value="DmX-like/RAVE_component"/>
</dbReference>
<evidence type="ECO:0000313" key="3">
    <source>
        <dbReference type="Proteomes" id="UP001497453"/>
    </source>
</evidence>
<organism evidence="2 3">
    <name type="scientific">Somion occarium</name>
    <dbReference type="NCBI Taxonomy" id="3059160"/>
    <lineage>
        <taxon>Eukaryota</taxon>
        <taxon>Fungi</taxon>
        <taxon>Dikarya</taxon>
        <taxon>Basidiomycota</taxon>
        <taxon>Agaricomycotina</taxon>
        <taxon>Agaricomycetes</taxon>
        <taxon>Polyporales</taxon>
        <taxon>Cerrenaceae</taxon>
        <taxon>Somion</taxon>
    </lineage>
</organism>
<evidence type="ECO:0000313" key="2">
    <source>
        <dbReference type="EMBL" id="CAL1695566.1"/>
    </source>
</evidence>
<name>A0ABP1CIM2_9APHY</name>
<dbReference type="InterPro" id="IPR015943">
    <property type="entry name" value="WD40/YVTN_repeat-like_dom_sf"/>
</dbReference>
<keyword evidence="3" id="KW-1185">Reference proteome</keyword>
<proteinExistence type="predicted"/>
<dbReference type="InterPro" id="IPR022033">
    <property type="entry name" value="Rav1p_C"/>
</dbReference>
<protein>
    <recommendedName>
        <fullName evidence="1">RAVE complex protein Rav1 C-terminal domain-containing protein</fullName>
    </recommendedName>
</protein>
<reference evidence="3" key="1">
    <citation type="submission" date="2024-04" db="EMBL/GenBank/DDBJ databases">
        <authorList>
            <person name="Shaw F."/>
            <person name="Minotto A."/>
        </authorList>
    </citation>
    <scope>NUCLEOTIDE SEQUENCE [LARGE SCALE GENOMIC DNA]</scope>
</reference>